<accession>A0A1M7PGR4</accession>
<dbReference type="Proteomes" id="UP000184339">
    <property type="component" value="Unassembled WGS sequence"/>
</dbReference>
<dbReference type="RefSeq" id="WP_084560120.1">
    <property type="nucleotide sequence ID" value="NZ_FRCX01000005.1"/>
</dbReference>
<organism evidence="1 2">
    <name type="scientific">Duganella sacchari</name>
    <dbReference type="NCBI Taxonomy" id="551987"/>
    <lineage>
        <taxon>Bacteria</taxon>
        <taxon>Pseudomonadati</taxon>
        <taxon>Pseudomonadota</taxon>
        <taxon>Betaproteobacteria</taxon>
        <taxon>Burkholderiales</taxon>
        <taxon>Oxalobacteraceae</taxon>
        <taxon>Telluria group</taxon>
        <taxon>Duganella</taxon>
    </lineage>
</organism>
<protein>
    <submittedName>
        <fullName evidence="1">Type VI secretion system protein</fullName>
    </submittedName>
</protein>
<dbReference type="STRING" id="551987.SAMN05192549_10560"/>
<gene>
    <name evidence="1" type="ORF">SAMN05192549_10560</name>
</gene>
<proteinExistence type="predicted"/>
<keyword evidence="2" id="KW-1185">Reference proteome</keyword>
<sequence>MQLKMRRNLPLLPLLLAATLLLSGCSTMRSLVGMDPKPVSPDWKSLSLRAAADANNNSAVAVDLVLIKDASMVDSLMNMPASKWYATRADLQRTFPEGLTVYPFELVPSQTLRLDDRKWNGQKAWAAVVFAGYGNPGEHRARLMLNAGAYVVQLNAQGFAVSEVKPGAAQ</sequence>
<evidence type="ECO:0000313" key="1">
    <source>
        <dbReference type="EMBL" id="SHN16253.1"/>
    </source>
</evidence>
<name>A0A1M7PGR4_9BURK</name>
<dbReference type="OrthoDB" id="8588447at2"/>
<dbReference type="PROSITE" id="PS51257">
    <property type="entry name" value="PROKAR_LIPOPROTEIN"/>
    <property type="match status" value="1"/>
</dbReference>
<dbReference type="EMBL" id="FRCX01000005">
    <property type="protein sequence ID" value="SHN16253.1"/>
    <property type="molecule type" value="Genomic_DNA"/>
</dbReference>
<evidence type="ECO:0000313" key="2">
    <source>
        <dbReference type="Proteomes" id="UP000184339"/>
    </source>
</evidence>
<dbReference type="AlphaFoldDB" id="A0A1M7PGR4"/>
<reference evidence="2" key="1">
    <citation type="submission" date="2016-11" db="EMBL/GenBank/DDBJ databases">
        <authorList>
            <person name="Varghese N."/>
            <person name="Submissions S."/>
        </authorList>
    </citation>
    <scope>NUCLEOTIDE SEQUENCE [LARGE SCALE GENOMIC DNA]</scope>
    <source>
        <strain evidence="2">Sac-22</strain>
    </source>
</reference>